<protein>
    <recommendedName>
        <fullName evidence="3">AP2 domain-containing protein</fullName>
    </recommendedName>
</protein>
<keyword evidence="2" id="KW-1185">Reference proteome</keyword>
<proteinExistence type="predicted"/>
<sequence length="166" mass="19033">MAKLKNITGKTYGRLTVMKRVENSKNGHACWLCECECGGAVIVSGDNLRNGNTKSCGCLSMERSSTNRMTNTRIYSTWRNMMNRCYNDKHDSYKNYGAKGVQVCDHWREDFLHFYRDVVEAYNAHALEHSEKQTTLDRINPEGNYEPGNVRFATYKVQASNKRAEA</sequence>
<dbReference type="Proteomes" id="UP000831537">
    <property type="component" value="Chromosome"/>
</dbReference>
<organism evidence="1 2">
    <name type="scientific">Gracilibacillus salinarum</name>
    <dbReference type="NCBI Taxonomy" id="2932255"/>
    <lineage>
        <taxon>Bacteria</taxon>
        <taxon>Bacillati</taxon>
        <taxon>Bacillota</taxon>
        <taxon>Bacilli</taxon>
        <taxon>Bacillales</taxon>
        <taxon>Bacillaceae</taxon>
        <taxon>Gracilibacillus</taxon>
    </lineage>
</organism>
<evidence type="ECO:0000313" key="1">
    <source>
        <dbReference type="EMBL" id="UOQ86204.1"/>
    </source>
</evidence>
<name>A0ABY4GPP5_9BACI</name>
<dbReference type="RefSeq" id="WP_244746525.1">
    <property type="nucleotide sequence ID" value="NZ_CP095071.1"/>
</dbReference>
<evidence type="ECO:0008006" key="3">
    <source>
        <dbReference type="Google" id="ProtNLM"/>
    </source>
</evidence>
<reference evidence="1 2" key="1">
    <citation type="submission" date="2022-04" db="EMBL/GenBank/DDBJ databases">
        <title>Gracilibacillus sp. isolated from saltern.</title>
        <authorList>
            <person name="Won M."/>
            <person name="Lee C.-M."/>
            <person name="Woen H.-Y."/>
            <person name="Kwon S.-W."/>
        </authorList>
    </citation>
    <scope>NUCLEOTIDE SEQUENCE [LARGE SCALE GENOMIC DNA]</scope>
    <source>
        <strain evidence="1 2">SSPM10-3</strain>
    </source>
</reference>
<accession>A0ABY4GPP5</accession>
<dbReference type="EMBL" id="CP095071">
    <property type="protein sequence ID" value="UOQ86204.1"/>
    <property type="molecule type" value="Genomic_DNA"/>
</dbReference>
<gene>
    <name evidence="1" type="ORF">MUN87_04715</name>
</gene>
<evidence type="ECO:0000313" key="2">
    <source>
        <dbReference type="Proteomes" id="UP000831537"/>
    </source>
</evidence>